<keyword evidence="5 8" id="KW-0862">Zinc</keyword>
<evidence type="ECO:0000256" key="10">
    <source>
        <dbReference type="SAM" id="MobiDB-lite"/>
    </source>
</evidence>
<name>A0A6F9DKF3_9ASCI</name>
<evidence type="ECO:0000313" key="12">
    <source>
        <dbReference type="EMBL" id="CAB3263456.1"/>
    </source>
</evidence>
<reference evidence="12" key="1">
    <citation type="submission" date="2020-04" db="EMBL/GenBank/DDBJ databases">
        <authorList>
            <person name="Neveu A P."/>
        </authorList>
    </citation>
    <scope>NUCLEOTIDE SEQUENCE</scope>
    <source>
        <tissue evidence="12">Whole embryo</tissue>
    </source>
</reference>
<keyword evidence="11" id="KW-1133">Transmembrane helix</keyword>
<keyword evidence="2 9" id="KW-0645">Protease</keyword>
<dbReference type="EMBL" id="LR787594">
    <property type="protein sequence ID" value="CAB3263456.1"/>
    <property type="molecule type" value="mRNA"/>
</dbReference>
<dbReference type="Gene3D" id="3.10.170.20">
    <property type="match status" value="1"/>
</dbReference>
<evidence type="ECO:0000256" key="4">
    <source>
        <dbReference type="ARBA" id="ARBA00022801"/>
    </source>
</evidence>
<dbReference type="GO" id="GO:0004222">
    <property type="term" value="F:metalloendopeptidase activity"/>
    <property type="evidence" value="ECO:0007669"/>
    <property type="project" value="UniProtKB-UniRule"/>
</dbReference>
<dbReference type="AlphaFoldDB" id="A0A6F9DKF3"/>
<dbReference type="GO" id="GO:0016020">
    <property type="term" value="C:membrane"/>
    <property type="evidence" value="ECO:0007669"/>
    <property type="project" value="InterPro"/>
</dbReference>
<evidence type="ECO:0000256" key="3">
    <source>
        <dbReference type="ARBA" id="ARBA00022723"/>
    </source>
</evidence>
<keyword evidence="6 8" id="KW-0482">Metalloprotease</keyword>
<dbReference type="GO" id="GO:0005737">
    <property type="term" value="C:cytoplasm"/>
    <property type="evidence" value="ECO:0007669"/>
    <property type="project" value="TreeGrafter"/>
</dbReference>
<dbReference type="Gene3D" id="3.90.132.10">
    <property type="entry name" value="Leishmanolysin , domain 2"/>
    <property type="match status" value="1"/>
</dbReference>
<dbReference type="Pfam" id="PF01457">
    <property type="entry name" value="Peptidase_M8"/>
    <property type="match status" value="1"/>
</dbReference>
<feature type="binding site" evidence="8">
    <location>
        <position position="377"/>
    </location>
    <ligand>
        <name>Zn(2+)</name>
        <dbReference type="ChEBI" id="CHEBI:29105"/>
        <note>catalytic</note>
    </ligand>
</feature>
<evidence type="ECO:0000256" key="5">
    <source>
        <dbReference type="ARBA" id="ARBA00022833"/>
    </source>
</evidence>
<dbReference type="GO" id="GO:0006508">
    <property type="term" value="P:proteolysis"/>
    <property type="evidence" value="ECO:0007669"/>
    <property type="project" value="UniProtKB-KW"/>
</dbReference>
<evidence type="ECO:0000256" key="11">
    <source>
        <dbReference type="SAM" id="Phobius"/>
    </source>
</evidence>
<dbReference type="SUPFAM" id="SSF55486">
    <property type="entry name" value="Metalloproteases ('zincins'), catalytic domain"/>
    <property type="match status" value="1"/>
</dbReference>
<dbReference type="EC" id="3.4.24.-" evidence="9"/>
<dbReference type="InterPro" id="IPR001577">
    <property type="entry name" value="Peptidase_M8"/>
</dbReference>
<accession>A0A6F9DKF3</accession>
<keyword evidence="11" id="KW-0812">Transmembrane</keyword>
<keyword evidence="3 8" id="KW-0479">Metal-binding</keyword>
<keyword evidence="4 9" id="KW-0378">Hydrolase</keyword>
<feature type="region of interest" description="Disordered" evidence="10">
    <location>
        <begin position="875"/>
        <end position="894"/>
    </location>
</feature>
<gene>
    <name evidence="12" type="primary">Lmln</name>
</gene>
<feature type="active site" evidence="7">
    <location>
        <position position="378"/>
    </location>
</feature>
<keyword evidence="11" id="KW-0472">Membrane</keyword>
<evidence type="ECO:0000256" key="7">
    <source>
        <dbReference type="PIRSR" id="PIRSR601577-1"/>
    </source>
</evidence>
<proteinExistence type="evidence at transcript level"/>
<feature type="compositionally biased region" description="Low complexity" evidence="10">
    <location>
        <begin position="877"/>
        <end position="888"/>
    </location>
</feature>
<evidence type="ECO:0000256" key="1">
    <source>
        <dbReference type="ARBA" id="ARBA00005860"/>
    </source>
</evidence>
<evidence type="ECO:0000256" key="9">
    <source>
        <dbReference type="RuleBase" id="RU366077"/>
    </source>
</evidence>
<comment type="similarity">
    <text evidence="1 9">Belongs to the peptidase M8 family.</text>
</comment>
<organism evidence="12">
    <name type="scientific">Phallusia mammillata</name>
    <dbReference type="NCBI Taxonomy" id="59560"/>
    <lineage>
        <taxon>Eukaryota</taxon>
        <taxon>Metazoa</taxon>
        <taxon>Chordata</taxon>
        <taxon>Tunicata</taxon>
        <taxon>Ascidiacea</taxon>
        <taxon>Phlebobranchia</taxon>
        <taxon>Ascidiidae</taxon>
        <taxon>Phallusia</taxon>
    </lineage>
</organism>
<feature type="binding site" evidence="8">
    <location>
        <position position="381"/>
    </location>
    <ligand>
        <name>Zn(2+)</name>
        <dbReference type="ChEBI" id="CHEBI:29105"/>
        <note>catalytic</note>
    </ligand>
</feature>
<dbReference type="GO" id="GO:0046872">
    <property type="term" value="F:metal ion binding"/>
    <property type="evidence" value="ECO:0007669"/>
    <property type="project" value="UniProtKB-KW"/>
</dbReference>
<sequence length="894" mass="100743">MKICPQIIFLVFSQCIYVGHLFSCMMVTSVFHNFLLQTDLNGAMAKCIHDNLEVTKTDQSPQRYVVPLQAKSHSRTKANSQNSNANMNKLHLNYYYYHWRKTKVHETAKSISSSVETQRQTELHRKQRSLNMQCSNKILRLLKTWRHLSLLAKRDVENENQADDAYDDEFEETDGITYFEDSQFDENDIEELFKPLRITVWYDIPNIAFKNGTLYFERLQQGIEKAVKAAEKILSVIPVKDRLLLSRHNICAMHWRSGVKNTGRCAQFNPGYKGEMCLNEFVVPSEHLEGFAVYNQNTSSPIMVHYNNGTGLSNTDLVLYVRSKQTLNCLEVGTTAYAAYCQLDQFNRPVSGYANFCPQLLMSDDFDSENFYLTVLHELFHILGFSQKLFDKFQDCSLDTVQNSFSTETPKFGRVCEDRNNVVSFVKDWYRILSPAVLRESTNHFNCTGLGGPLEGTFQEKRVSSHWESRYLQPSIMTASLGLAHLTVLDRITLAVFEDSGWYQVNYSQADELLWGKNAGCEFGTRTYCRSGDSPFFCTSDDLVNGCHYLHLDKGVCKSNNFLDSCKMYVAEKGGECWKSENAKDSGDNKLNGETYNINSRCFISNLSSEQNPEPTKSREQRSVKEEGRCYEHRCNNSQTLEIRVSGADWVRCIKNRIVKIPGYAGSIRCPDPRLMCNPNVKTVTSRAGSKSCATVNISFSGLRKWLGSPVDSARLQQFVDKFENAIHNAVETNGTTIQGRPYISDNTVVFQLKTDESISASKYACGEAVRRLKAMVTTKVFKISPPEGGELFATHISVKYTLHACEISNQSSTEQTKAPPQERPPPGIIAATAVGALCVCVFASVGGVLYWKSTIPRSVGPTTVSAIEVNYQPNRSSVTTGSDSSVGQIEFPV</sequence>
<feature type="transmembrane region" description="Helical" evidence="11">
    <location>
        <begin position="829"/>
        <end position="852"/>
    </location>
</feature>
<comment type="cofactor">
    <cofactor evidence="8 9">
        <name>Zn(2+)</name>
        <dbReference type="ChEBI" id="CHEBI:29105"/>
    </cofactor>
    <text evidence="8 9">Binds 1 zinc ion per subunit.</text>
</comment>
<feature type="binding site" evidence="8">
    <location>
        <position position="466"/>
    </location>
    <ligand>
        <name>Zn(2+)</name>
        <dbReference type="ChEBI" id="CHEBI:29105"/>
        <note>catalytic</note>
    </ligand>
</feature>
<evidence type="ECO:0000256" key="8">
    <source>
        <dbReference type="PIRSR" id="PIRSR601577-2"/>
    </source>
</evidence>
<protein>
    <recommendedName>
        <fullName evidence="9">Leishmanolysin-like peptidase</fullName>
        <ecNumber evidence="9">3.4.24.-</ecNumber>
    </recommendedName>
</protein>
<feature type="transmembrane region" description="Helical" evidence="11">
    <location>
        <begin position="7"/>
        <end position="31"/>
    </location>
</feature>
<dbReference type="PANTHER" id="PTHR10942">
    <property type="entry name" value="LEISHMANOLYSIN-LIKE PEPTIDASE"/>
    <property type="match status" value="1"/>
</dbReference>
<evidence type="ECO:0000256" key="6">
    <source>
        <dbReference type="ARBA" id="ARBA00023049"/>
    </source>
</evidence>
<dbReference type="GO" id="GO:0007155">
    <property type="term" value="P:cell adhesion"/>
    <property type="evidence" value="ECO:0007669"/>
    <property type="project" value="InterPro"/>
</dbReference>
<evidence type="ECO:0000256" key="2">
    <source>
        <dbReference type="ARBA" id="ARBA00022670"/>
    </source>
</evidence>
<dbReference type="PANTHER" id="PTHR10942:SF6">
    <property type="entry name" value="CILIATED LEFT-RIGHT ORGANIZER METALLOPEPTIDASE"/>
    <property type="match status" value="1"/>
</dbReference>